<accession>A0A846H6F1</accession>
<dbReference type="AlphaFoldDB" id="A0A846H6F1"/>
<dbReference type="Proteomes" id="UP000031549">
    <property type="component" value="Unassembled WGS sequence"/>
</dbReference>
<reference evidence="2 3" key="1">
    <citation type="journal article" date="2015" name="Genome Announc.">
        <title>Draft Genome Sequence of Cyanobacterium Hassallia byssoidea Strain VB512170, Isolated from Monuments in India.</title>
        <authorList>
            <person name="Singh D."/>
            <person name="Chandrababunaidu M.M."/>
            <person name="Panda A."/>
            <person name="Sen D."/>
            <person name="Bhattacharyya S."/>
            <person name="Adhikary S.P."/>
            <person name="Tripathy S."/>
        </authorList>
    </citation>
    <scope>NUCLEOTIDE SEQUENCE [LARGE SCALE GENOMIC DNA]</scope>
    <source>
        <strain evidence="2 3">VB512170</strain>
    </source>
</reference>
<evidence type="ECO:0000256" key="1">
    <source>
        <dbReference type="SAM" id="Phobius"/>
    </source>
</evidence>
<evidence type="ECO:0000313" key="3">
    <source>
        <dbReference type="Proteomes" id="UP000031549"/>
    </source>
</evidence>
<dbReference type="EMBL" id="JTCM02000011">
    <property type="protein sequence ID" value="NEU72548.1"/>
    <property type="molecule type" value="Genomic_DNA"/>
</dbReference>
<organism evidence="2 3">
    <name type="scientific">Hassallia byssoidea VB512170</name>
    <dbReference type="NCBI Taxonomy" id="1304833"/>
    <lineage>
        <taxon>Bacteria</taxon>
        <taxon>Bacillati</taxon>
        <taxon>Cyanobacteriota</taxon>
        <taxon>Cyanophyceae</taxon>
        <taxon>Nostocales</taxon>
        <taxon>Tolypothrichaceae</taxon>
        <taxon>Hassallia</taxon>
    </lineage>
</organism>
<keyword evidence="3" id="KW-1185">Reference proteome</keyword>
<protein>
    <submittedName>
        <fullName evidence="2">Uncharacterized protein</fullName>
    </submittedName>
</protein>
<name>A0A846H6F1_9CYAN</name>
<comment type="caution">
    <text evidence="2">The sequence shown here is derived from an EMBL/GenBank/DDBJ whole genome shotgun (WGS) entry which is preliminary data.</text>
</comment>
<sequence length="169" mass="18536">MAPKKNDFGGLITISQSFFSQLVFGLFLILIFSMTGAPPSLSIFLGILGGIALGGLTTATRSGPQAPTVGSAEGVDAGLKYWLFFLLGFLFLGYPAPMSVLLSALAGLGGGWIIAWWETTEQTKTQLAAEGSEEVEGQLPNERAIKRKRRPTRRFRRSRGNFNFRFWER</sequence>
<keyword evidence="1" id="KW-0812">Transmembrane</keyword>
<keyword evidence="1" id="KW-0472">Membrane</keyword>
<gene>
    <name evidence="2" type="ORF">PI95_008170</name>
</gene>
<evidence type="ECO:0000313" key="2">
    <source>
        <dbReference type="EMBL" id="NEU72548.1"/>
    </source>
</evidence>
<dbReference type="RefSeq" id="WP_039754699.1">
    <property type="nucleotide sequence ID" value="NZ_JTCM02000011.1"/>
</dbReference>
<feature type="transmembrane region" description="Helical" evidence="1">
    <location>
        <begin position="100"/>
        <end position="117"/>
    </location>
</feature>
<feature type="transmembrane region" description="Helical" evidence="1">
    <location>
        <begin position="40"/>
        <end position="59"/>
    </location>
</feature>
<proteinExistence type="predicted"/>
<feature type="transmembrane region" description="Helical" evidence="1">
    <location>
        <begin position="12"/>
        <end position="34"/>
    </location>
</feature>
<keyword evidence="1" id="KW-1133">Transmembrane helix</keyword>